<evidence type="ECO:0000313" key="3">
    <source>
        <dbReference type="Proteomes" id="UP000734271"/>
    </source>
</evidence>
<dbReference type="EMBL" id="JAIPME010000002">
    <property type="protein sequence ID" value="MBZ2387819.1"/>
    <property type="molecule type" value="Genomic_DNA"/>
</dbReference>
<evidence type="ECO:0000313" key="1">
    <source>
        <dbReference type="EMBL" id="MBZ2385777.1"/>
    </source>
</evidence>
<evidence type="ECO:0000313" key="2">
    <source>
        <dbReference type="EMBL" id="MBZ2387819.1"/>
    </source>
</evidence>
<reference evidence="2 3" key="1">
    <citation type="submission" date="2021-08" db="EMBL/GenBank/DDBJ databases">
        <title>FDA dAtabase for Regulatory Grade micrObial Sequences (FDA-ARGOS): Supporting development and validation of Infectious Disease Dx tests.</title>
        <authorList>
            <person name="Sproer C."/>
            <person name="Gronow S."/>
            <person name="Severitt S."/>
            <person name="Schroder I."/>
            <person name="Tallon L."/>
            <person name="Sadzewicz L."/>
            <person name="Zhao X."/>
            <person name="Boylan J."/>
            <person name="Ott S."/>
            <person name="Bowen H."/>
            <person name="Vavikolanu K."/>
            <person name="Hazen T."/>
            <person name="Aluvathingal J."/>
            <person name="Nadendla S."/>
            <person name="Lowell S."/>
            <person name="Myers T."/>
            <person name="Yan Y."/>
            <person name="Sichtig H."/>
        </authorList>
    </citation>
    <scope>NUCLEOTIDE SEQUENCE [LARGE SCALE GENOMIC DNA]</scope>
    <source>
        <strain evidence="2 3">FDAARGOS_1460</strain>
    </source>
</reference>
<gene>
    <name evidence="1" type="ORF">K8P03_00360</name>
    <name evidence="2" type="ORF">K8P03_11100</name>
</gene>
<keyword evidence="3" id="KW-1185">Reference proteome</keyword>
<organism evidence="2 3">
    <name type="scientific">Anaerococcus murdochii</name>
    <dbReference type="NCBI Taxonomy" id="411577"/>
    <lineage>
        <taxon>Bacteria</taxon>
        <taxon>Bacillati</taxon>
        <taxon>Bacillota</taxon>
        <taxon>Tissierellia</taxon>
        <taxon>Tissierellales</taxon>
        <taxon>Peptoniphilaceae</taxon>
        <taxon>Anaerococcus</taxon>
    </lineage>
</organism>
<sequence length="61" mass="7224">MKAKDQVDFYDSVRVMEIDSLEKIREILLKKKMTNDNIAKLNLVDVAIAEKHRRKGYMEKL</sequence>
<proteinExistence type="predicted"/>
<dbReference type="Proteomes" id="UP000734271">
    <property type="component" value="Unassembled WGS sequence"/>
</dbReference>
<dbReference type="EMBL" id="JAIPME010000001">
    <property type="protein sequence ID" value="MBZ2385777.1"/>
    <property type="molecule type" value="Genomic_DNA"/>
</dbReference>
<dbReference type="RefSeq" id="WP_223417529.1">
    <property type="nucleotide sequence ID" value="NZ_JAIPME010000001.1"/>
</dbReference>
<name>A0ABS7T217_9FIRM</name>
<protein>
    <recommendedName>
        <fullName evidence="4">N-acetyltransferase domain-containing protein</fullName>
    </recommendedName>
</protein>
<evidence type="ECO:0008006" key="4">
    <source>
        <dbReference type="Google" id="ProtNLM"/>
    </source>
</evidence>
<comment type="caution">
    <text evidence="2">The sequence shown here is derived from an EMBL/GenBank/DDBJ whole genome shotgun (WGS) entry which is preliminary data.</text>
</comment>
<accession>A0ABS7T217</accession>